<dbReference type="SUPFAM" id="SSF63418">
    <property type="entry name" value="MurE/MurF N-terminal domain"/>
    <property type="match status" value="1"/>
</dbReference>
<dbReference type="EMBL" id="AP022822">
    <property type="protein sequence ID" value="BCA86560.1"/>
    <property type="molecule type" value="Genomic_DNA"/>
</dbReference>
<proteinExistence type="inferred from homology"/>
<sequence length="448" mass="48817">MKLTVKEIATLFGQNEFQEETIISTIEFDSRKITSGGLFVPLAGERDGHDFVAAAKENGAVATFWSRDLKDAPTDMVVILVADVLAALQTLAQYYLQKVNPKVAAITGSNGKTTTKDMTAAVMATQFKTYKTQGNYNNNIGMPYTILHMPTDCEVLVLEMGMDHAGELTELSLLAQPDAAAITIIGEAHIENLGSRTGIAKAKMEITAGLKRDGLLVIPADEPLLTPLIVDLPQKITTFGLDRGNLTATITKEDKAKTTFMIHKTEYTIPVIGGYNVKNALIAYALGKYFGVSPQNIQRGLAEFQLTKNRTEWLAAKNGAQILSDVYNANPTAMGLVLDTVSNLKTDGRKLAVLADMLELGPDSKTMHANMAYHIDDRFSVIFLYGSEMKALFNALTQKDSQFTVYHFDKENKAELIKLIQAELQPTDTIVLKGSNGMGLTEVVSALV</sequence>
<evidence type="ECO:0000313" key="15">
    <source>
        <dbReference type="EMBL" id="BCA86560.1"/>
    </source>
</evidence>
<dbReference type="PANTHER" id="PTHR43024:SF1">
    <property type="entry name" value="UDP-N-ACETYLMURAMOYL-TRIPEPTIDE--D-ALANYL-D-ALANINE LIGASE"/>
    <property type="match status" value="1"/>
</dbReference>
<evidence type="ECO:0000259" key="13">
    <source>
        <dbReference type="Pfam" id="PF02875"/>
    </source>
</evidence>
<name>A0A679IDZ3_9ENTE</name>
<dbReference type="InterPro" id="IPR036615">
    <property type="entry name" value="Mur_ligase_C_dom_sf"/>
</dbReference>
<dbReference type="InterPro" id="IPR005863">
    <property type="entry name" value="UDP-N-AcMur_synth"/>
</dbReference>
<evidence type="ECO:0000256" key="8">
    <source>
        <dbReference type="ARBA" id="ARBA00023306"/>
    </source>
</evidence>
<evidence type="ECO:0000256" key="2">
    <source>
        <dbReference type="ARBA" id="ARBA00022598"/>
    </source>
</evidence>
<dbReference type="InterPro" id="IPR000713">
    <property type="entry name" value="Mur_ligase_N"/>
</dbReference>
<keyword evidence="4 10" id="KW-0547">Nucleotide-binding</keyword>
<dbReference type="Gene3D" id="3.40.1190.10">
    <property type="entry name" value="Mur-like, catalytic domain"/>
    <property type="match status" value="1"/>
</dbReference>
<dbReference type="GO" id="GO:0071555">
    <property type="term" value="P:cell wall organization"/>
    <property type="evidence" value="ECO:0007669"/>
    <property type="project" value="UniProtKB-KW"/>
</dbReference>
<dbReference type="InterPro" id="IPR035911">
    <property type="entry name" value="MurE/MurF_N"/>
</dbReference>
<dbReference type="InterPro" id="IPR004101">
    <property type="entry name" value="Mur_ligase_C"/>
</dbReference>
<evidence type="ECO:0000256" key="7">
    <source>
        <dbReference type="ARBA" id="ARBA00022984"/>
    </source>
</evidence>
<feature type="domain" description="Mur ligase N-terminal catalytic" evidence="12">
    <location>
        <begin position="23"/>
        <end position="94"/>
    </location>
</feature>
<keyword evidence="6 10" id="KW-0133">Cell shape</keyword>
<keyword evidence="5 10" id="KW-0067">ATP-binding</keyword>
<organism evidence="15 16">
    <name type="scientific">Enterococcus saigonensis</name>
    <dbReference type="NCBI Taxonomy" id="1805431"/>
    <lineage>
        <taxon>Bacteria</taxon>
        <taxon>Bacillati</taxon>
        <taxon>Bacillota</taxon>
        <taxon>Bacilli</taxon>
        <taxon>Lactobacillales</taxon>
        <taxon>Enterococcaceae</taxon>
        <taxon>Enterococcus</taxon>
    </lineage>
</organism>
<dbReference type="GO" id="GO:0047480">
    <property type="term" value="F:UDP-N-acetylmuramoyl-tripeptide-D-alanyl-D-alanine ligase activity"/>
    <property type="evidence" value="ECO:0007669"/>
    <property type="project" value="UniProtKB-UniRule"/>
</dbReference>
<dbReference type="PANTHER" id="PTHR43024">
    <property type="entry name" value="UDP-N-ACETYLMURAMOYL-TRIPEPTIDE--D-ALANYL-D-ALANINE LIGASE"/>
    <property type="match status" value="1"/>
</dbReference>
<keyword evidence="1 10" id="KW-0963">Cytoplasm</keyword>
<dbReference type="RefSeq" id="WP_173103693.1">
    <property type="nucleotide sequence ID" value="NZ_AP022822.1"/>
</dbReference>
<dbReference type="Proteomes" id="UP000502998">
    <property type="component" value="Chromosome"/>
</dbReference>
<comment type="catalytic activity">
    <reaction evidence="11">
        <text>D-alanyl-D-alanine + UDP-N-acetyl-alpha-D-muramoyl-L-alanyl-gamma-D-glutamyl-meso-2,6-diaminopimelate + ATP = UDP-N-acetyl-alpha-D-muramoyl-L-alanyl-gamma-D-glutamyl-meso-2,6-diaminopimeloyl-D-alanyl-D-alanine + ADP + phosphate + H(+)</text>
        <dbReference type="Rhea" id="RHEA:28374"/>
        <dbReference type="ChEBI" id="CHEBI:15378"/>
        <dbReference type="ChEBI" id="CHEBI:30616"/>
        <dbReference type="ChEBI" id="CHEBI:43474"/>
        <dbReference type="ChEBI" id="CHEBI:57822"/>
        <dbReference type="ChEBI" id="CHEBI:61386"/>
        <dbReference type="ChEBI" id="CHEBI:83905"/>
        <dbReference type="ChEBI" id="CHEBI:456216"/>
        <dbReference type="EC" id="6.3.2.10"/>
    </reaction>
</comment>
<comment type="subcellular location">
    <subcellularLocation>
        <location evidence="10 11">Cytoplasm</location>
    </subcellularLocation>
</comment>
<dbReference type="Gene3D" id="3.90.190.20">
    <property type="entry name" value="Mur ligase, C-terminal domain"/>
    <property type="match status" value="1"/>
</dbReference>
<keyword evidence="3 10" id="KW-0132">Cell division</keyword>
<dbReference type="Pfam" id="PF08245">
    <property type="entry name" value="Mur_ligase_M"/>
    <property type="match status" value="1"/>
</dbReference>
<feature type="domain" description="Mur ligase C-terminal" evidence="13">
    <location>
        <begin position="310"/>
        <end position="435"/>
    </location>
</feature>
<comment type="catalytic activity">
    <reaction evidence="10">
        <text>UDP-N-acetyl-alpha-D-muramoyl-L-alanyl-gamma-D-glutamyl-L-lysine + D-alanyl-D-alanine + ATP = UDP-N-acetyl-alpha-D-muramoyl-L-alanyl-gamma-D-glutamyl-L-lysyl-D-alanyl-D-alanine + ADP + phosphate + H(+)</text>
        <dbReference type="Rhea" id="RHEA:16085"/>
        <dbReference type="ChEBI" id="CHEBI:15378"/>
        <dbReference type="ChEBI" id="CHEBI:30616"/>
        <dbReference type="ChEBI" id="CHEBI:43474"/>
        <dbReference type="ChEBI" id="CHEBI:57822"/>
        <dbReference type="ChEBI" id="CHEBI:70758"/>
        <dbReference type="ChEBI" id="CHEBI:83903"/>
        <dbReference type="ChEBI" id="CHEBI:456216"/>
        <dbReference type="EC" id="6.3.2.10"/>
    </reaction>
</comment>
<keyword evidence="7 10" id="KW-0573">Peptidoglycan synthesis</keyword>
<dbReference type="UniPathway" id="UPA00219"/>
<evidence type="ECO:0000256" key="1">
    <source>
        <dbReference type="ARBA" id="ARBA00022490"/>
    </source>
</evidence>
<keyword evidence="8 10" id="KW-0131">Cell cycle</keyword>
<dbReference type="NCBIfam" id="TIGR01143">
    <property type="entry name" value="murF"/>
    <property type="match status" value="1"/>
</dbReference>
<evidence type="ECO:0000256" key="3">
    <source>
        <dbReference type="ARBA" id="ARBA00022618"/>
    </source>
</evidence>
<dbReference type="InterPro" id="IPR051046">
    <property type="entry name" value="MurCDEF_CellWall_CoF430Synth"/>
</dbReference>
<evidence type="ECO:0000256" key="10">
    <source>
        <dbReference type="HAMAP-Rule" id="MF_02019"/>
    </source>
</evidence>
<dbReference type="GO" id="GO:0005524">
    <property type="term" value="F:ATP binding"/>
    <property type="evidence" value="ECO:0007669"/>
    <property type="project" value="UniProtKB-UniRule"/>
</dbReference>
<dbReference type="KEGG" id="esg:EsVE80_20830"/>
<evidence type="ECO:0000259" key="14">
    <source>
        <dbReference type="Pfam" id="PF08245"/>
    </source>
</evidence>
<feature type="domain" description="Mur ligase central" evidence="14">
    <location>
        <begin position="106"/>
        <end position="286"/>
    </location>
</feature>
<evidence type="ECO:0000259" key="12">
    <source>
        <dbReference type="Pfam" id="PF01225"/>
    </source>
</evidence>
<reference evidence="15 16" key="1">
    <citation type="submission" date="2020-02" db="EMBL/GenBank/DDBJ databases">
        <title>Characterization of vanA genotype vancomycin-resistant Enterococcus saigonensis VE80.</title>
        <authorList>
            <person name="Harada T."/>
            <person name="Motooka D."/>
            <person name="Nakamura S."/>
            <person name="Yamamoto Y."/>
            <person name="Kawahara R."/>
            <person name="Kawatsu K."/>
        </authorList>
    </citation>
    <scope>NUCLEOTIDE SEQUENCE [LARGE SCALE GENOMIC DNA]</scope>
    <source>
        <strain evidence="15 16">VE80</strain>
    </source>
</reference>
<dbReference type="SUPFAM" id="SSF53244">
    <property type="entry name" value="MurD-like peptide ligases, peptide-binding domain"/>
    <property type="match status" value="1"/>
</dbReference>
<dbReference type="AlphaFoldDB" id="A0A679IDZ3"/>
<feature type="binding site" evidence="10">
    <location>
        <begin position="108"/>
        <end position="114"/>
    </location>
    <ligand>
        <name>ATP</name>
        <dbReference type="ChEBI" id="CHEBI:30616"/>
    </ligand>
</feature>
<dbReference type="HAMAP" id="MF_02019">
    <property type="entry name" value="MurF"/>
    <property type="match status" value="1"/>
</dbReference>
<keyword evidence="16" id="KW-1185">Reference proteome</keyword>
<evidence type="ECO:0000256" key="9">
    <source>
        <dbReference type="ARBA" id="ARBA00023316"/>
    </source>
</evidence>
<dbReference type="InterPro" id="IPR036565">
    <property type="entry name" value="Mur-like_cat_sf"/>
</dbReference>
<dbReference type="GO" id="GO:0009252">
    <property type="term" value="P:peptidoglycan biosynthetic process"/>
    <property type="evidence" value="ECO:0007669"/>
    <property type="project" value="UniProtKB-UniRule"/>
</dbReference>
<gene>
    <name evidence="10 15" type="primary">murF</name>
    <name evidence="15" type="ORF">EsVE80_20830</name>
</gene>
<evidence type="ECO:0000256" key="6">
    <source>
        <dbReference type="ARBA" id="ARBA00022960"/>
    </source>
</evidence>
<evidence type="ECO:0000313" key="16">
    <source>
        <dbReference type="Proteomes" id="UP000502998"/>
    </source>
</evidence>
<evidence type="ECO:0000256" key="5">
    <source>
        <dbReference type="ARBA" id="ARBA00022840"/>
    </source>
</evidence>
<keyword evidence="9 10" id="KW-0961">Cell wall biogenesis/degradation</keyword>
<dbReference type="SUPFAM" id="SSF53623">
    <property type="entry name" value="MurD-like peptide ligases, catalytic domain"/>
    <property type="match status" value="1"/>
</dbReference>
<dbReference type="GO" id="GO:0008360">
    <property type="term" value="P:regulation of cell shape"/>
    <property type="evidence" value="ECO:0007669"/>
    <property type="project" value="UniProtKB-KW"/>
</dbReference>
<protein>
    <recommendedName>
        <fullName evidence="10 11">UDP-N-acetylmuramoyl-tripeptide--D-alanyl-D-alanine ligase</fullName>
        <ecNumber evidence="10 11">6.3.2.10</ecNumber>
    </recommendedName>
    <alternativeName>
        <fullName evidence="10">D-alanyl-D-alanine-adding enzyme</fullName>
    </alternativeName>
</protein>
<dbReference type="GO" id="GO:0051301">
    <property type="term" value="P:cell division"/>
    <property type="evidence" value="ECO:0007669"/>
    <property type="project" value="UniProtKB-KW"/>
</dbReference>
<dbReference type="Pfam" id="PF01225">
    <property type="entry name" value="Mur_ligase"/>
    <property type="match status" value="1"/>
</dbReference>
<evidence type="ECO:0000256" key="4">
    <source>
        <dbReference type="ARBA" id="ARBA00022741"/>
    </source>
</evidence>
<dbReference type="Pfam" id="PF02875">
    <property type="entry name" value="Mur_ligase_C"/>
    <property type="match status" value="1"/>
</dbReference>
<dbReference type="GO" id="GO:0005737">
    <property type="term" value="C:cytoplasm"/>
    <property type="evidence" value="ECO:0007669"/>
    <property type="project" value="UniProtKB-SubCell"/>
</dbReference>
<dbReference type="InterPro" id="IPR013221">
    <property type="entry name" value="Mur_ligase_cen"/>
</dbReference>
<dbReference type="EC" id="6.3.2.10" evidence="10 11"/>
<accession>A0A679IDZ3</accession>
<dbReference type="Gene3D" id="3.40.1390.10">
    <property type="entry name" value="MurE/MurF, N-terminal domain"/>
    <property type="match status" value="1"/>
</dbReference>
<comment type="function">
    <text evidence="10 11">Involved in cell wall formation. Catalyzes the final step in the synthesis of UDP-N-acetylmuramoyl-pentapeptide, the precursor of murein.</text>
</comment>
<keyword evidence="2 10" id="KW-0436">Ligase</keyword>
<evidence type="ECO:0000256" key="11">
    <source>
        <dbReference type="RuleBase" id="RU004136"/>
    </source>
</evidence>
<comment type="similarity">
    <text evidence="10">Belongs to the MurCDEF family. MurF subfamily.</text>
</comment>
<comment type="pathway">
    <text evidence="10 11">Cell wall biogenesis; peptidoglycan biosynthesis.</text>
</comment>